<name>A0A2G9YRU0_9BACT</name>
<reference evidence="1 2" key="1">
    <citation type="submission" date="2017-09" db="EMBL/GenBank/DDBJ databases">
        <title>Depth-based differentiation of microbial function through sediment-hosted aquifers and enrichment of novel symbionts in the deep terrestrial subsurface.</title>
        <authorList>
            <person name="Probst A.J."/>
            <person name="Ladd B."/>
            <person name="Jarett J.K."/>
            <person name="Geller-Mcgrath D.E."/>
            <person name="Sieber C.M."/>
            <person name="Emerson J.B."/>
            <person name="Anantharaman K."/>
            <person name="Thomas B.C."/>
            <person name="Malmstrom R."/>
            <person name="Stieglmeier M."/>
            <person name="Klingl A."/>
            <person name="Woyke T."/>
            <person name="Ryan C.M."/>
            <person name="Banfield J.F."/>
        </authorList>
    </citation>
    <scope>NUCLEOTIDE SEQUENCE [LARGE SCALE GENOMIC DNA]</scope>
    <source>
        <strain evidence="1">CG23_combo_of_CG06-09_8_20_14_all_40_13</strain>
    </source>
</reference>
<proteinExistence type="predicted"/>
<evidence type="ECO:0000313" key="2">
    <source>
        <dbReference type="Proteomes" id="UP000231567"/>
    </source>
</evidence>
<protein>
    <submittedName>
        <fullName evidence="1">Uncharacterized protein</fullName>
    </submittedName>
</protein>
<dbReference type="AlphaFoldDB" id="A0A2G9YRU0"/>
<dbReference type="EMBL" id="PCRM01000003">
    <property type="protein sequence ID" value="PIP21955.1"/>
    <property type="molecule type" value="Genomic_DNA"/>
</dbReference>
<organism evidence="1 2">
    <name type="scientific">Candidatus Nealsonbacteria bacterium CG23_combo_of_CG06-09_8_20_14_all_40_13</name>
    <dbReference type="NCBI Taxonomy" id="1974724"/>
    <lineage>
        <taxon>Bacteria</taxon>
        <taxon>Candidatus Nealsoniibacteriota</taxon>
    </lineage>
</organism>
<sequence length="70" mass="7867">MRKKGGKNMDEELLCPVCGYTGVASDCPFCHVPMESIKIPDETFERKTYPEELLNKAGADPINDDNNENF</sequence>
<comment type="caution">
    <text evidence="1">The sequence shown here is derived from an EMBL/GenBank/DDBJ whole genome shotgun (WGS) entry which is preliminary data.</text>
</comment>
<gene>
    <name evidence="1" type="ORF">COX39_00120</name>
</gene>
<accession>A0A2G9YRU0</accession>
<evidence type="ECO:0000313" key="1">
    <source>
        <dbReference type="EMBL" id="PIP21955.1"/>
    </source>
</evidence>
<dbReference type="Proteomes" id="UP000231567">
    <property type="component" value="Unassembled WGS sequence"/>
</dbReference>